<evidence type="ECO:0000313" key="3">
    <source>
        <dbReference type="Proteomes" id="UP000294664"/>
    </source>
</evidence>
<keyword evidence="3" id="KW-1185">Reference proteome</keyword>
<dbReference type="PIRSF" id="PIRSF017082">
    <property type="entry name" value="YflP"/>
    <property type="match status" value="1"/>
</dbReference>
<dbReference type="SUPFAM" id="SSF53850">
    <property type="entry name" value="Periplasmic binding protein-like II"/>
    <property type="match status" value="1"/>
</dbReference>
<dbReference type="InterPro" id="IPR042100">
    <property type="entry name" value="Bug_dom1"/>
</dbReference>
<dbReference type="EMBL" id="SMAI01000003">
    <property type="protein sequence ID" value="TCT06065.1"/>
    <property type="molecule type" value="Genomic_DNA"/>
</dbReference>
<dbReference type="AlphaFoldDB" id="A0A4R3M4F5"/>
<keyword evidence="2" id="KW-0675">Receptor</keyword>
<name>A0A4R3M4F5_9HYPH</name>
<dbReference type="PANTHER" id="PTHR42928:SF5">
    <property type="entry name" value="BLR1237 PROTEIN"/>
    <property type="match status" value="1"/>
</dbReference>
<accession>A0A4R3M4F5</accession>
<dbReference type="Proteomes" id="UP000294664">
    <property type="component" value="Unassembled WGS sequence"/>
</dbReference>
<dbReference type="Gene3D" id="3.40.190.150">
    <property type="entry name" value="Bordetella uptake gene, domain 1"/>
    <property type="match status" value="1"/>
</dbReference>
<sequence length="336" mass="34770">MRMLKGAPPRRAGRLMPRLLAAGLALVMTAGAFVGRAAADWPDRPITVVVHFAPGGSNDLLGRLIASELGPVLGQSVVVVNKPGANGDIGVSFASRATPDGYTLLVASGSALVNPATGKVSYDLLKDFAPVAYLGASPNVVLAGPAAGVADFAELVAKAKANPGKMTYGSPGVGSTPHLAMELIKLKLGLDILHIPFTGLGPAMTAVLGGQTDFSSTTVAGVMGNVRSGKLKPMVQTGTQRWPELPDTPTVGEVGAPGASSETSQMVLVPTGTPQPIIDRLSAEILKIMAKPEVKEKMLTAGFAVKGEGPAQLRQRMEKEIAMWKDVAERAGIRRE</sequence>
<dbReference type="RefSeq" id="WP_132030589.1">
    <property type="nucleotide sequence ID" value="NZ_SMAI01000003.1"/>
</dbReference>
<organism evidence="2 3">
    <name type="scientific">Aquabacter spiritensis</name>
    <dbReference type="NCBI Taxonomy" id="933073"/>
    <lineage>
        <taxon>Bacteria</taxon>
        <taxon>Pseudomonadati</taxon>
        <taxon>Pseudomonadota</taxon>
        <taxon>Alphaproteobacteria</taxon>
        <taxon>Hyphomicrobiales</taxon>
        <taxon>Xanthobacteraceae</taxon>
        <taxon>Aquabacter</taxon>
    </lineage>
</organism>
<dbReference type="OrthoDB" id="7253390at2"/>
<dbReference type="CDD" id="cd07012">
    <property type="entry name" value="PBP2_Bug_TTT"/>
    <property type="match status" value="1"/>
</dbReference>
<dbReference type="Pfam" id="PF03401">
    <property type="entry name" value="TctC"/>
    <property type="match status" value="1"/>
</dbReference>
<comment type="similarity">
    <text evidence="1">Belongs to the UPF0065 (bug) family.</text>
</comment>
<comment type="caution">
    <text evidence="2">The sequence shown here is derived from an EMBL/GenBank/DDBJ whole genome shotgun (WGS) entry which is preliminary data.</text>
</comment>
<reference evidence="2 3" key="1">
    <citation type="submission" date="2019-03" db="EMBL/GenBank/DDBJ databases">
        <title>Genomic Encyclopedia of Type Strains, Phase IV (KMG-IV): sequencing the most valuable type-strain genomes for metagenomic binning, comparative biology and taxonomic classification.</title>
        <authorList>
            <person name="Goeker M."/>
        </authorList>
    </citation>
    <scope>NUCLEOTIDE SEQUENCE [LARGE SCALE GENOMIC DNA]</scope>
    <source>
        <strain evidence="2 3">DSM 9035</strain>
    </source>
</reference>
<protein>
    <submittedName>
        <fullName evidence="2">Tripartite-type tricarboxylate transporter receptor subunit TctC</fullName>
    </submittedName>
</protein>
<gene>
    <name evidence="2" type="ORF">EDC64_103169</name>
</gene>
<evidence type="ECO:0000313" key="2">
    <source>
        <dbReference type="EMBL" id="TCT06065.1"/>
    </source>
</evidence>
<proteinExistence type="inferred from homology"/>
<dbReference type="InterPro" id="IPR005064">
    <property type="entry name" value="BUG"/>
</dbReference>
<dbReference type="Gene3D" id="3.40.190.10">
    <property type="entry name" value="Periplasmic binding protein-like II"/>
    <property type="match status" value="1"/>
</dbReference>
<evidence type="ECO:0000256" key="1">
    <source>
        <dbReference type="ARBA" id="ARBA00006987"/>
    </source>
</evidence>
<dbReference type="PANTHER" id="PTHR42928">
    <property type="entry name" value="TRICARBOXYLATE-BINDING PROTEIN"/>
    <property type="match status" value="1"/>
</dbReference>